<sequence>MRNPRGTRRDSTKPDPRPGWRSPVTRALTPGWRRSRAIRRSTALLLVVSAAITAVFSTRSDDPWAVTLARPVTAGAELSREDLDLVRVPPGLHPEGTLESVDAGVGRIVVTSVDPGQVLTTSLLIDPGATARMLGGAEHSSGRGRPTLVPLRLAEPAVVPFLVHGDTVTVLSAGDGGPGADSDAVGPGVDAGFHVIATGARVILTAPPGDRGGQSAATVLLALPEEDARRVAAVSLTSPVTVVLTGPRAAGAEKPV</sequence>
<organism evidence="4 6">
    <name type="scientific">Corynebacterium antarcticum</name>
    <dbReference type="NCBI Taxonomy" id="2800405"/>
    <lineage>
        <taxon>Bacteria</taxon>
        <taxon>Bacillati</taxon>
        <taxon>Actinomycetota</taxon>
        <taxon>Actinomycetes</taxon>
        <taxon>Mycobacteriales</taxon>
        <taxon>Corynebacteriaceae</taxon>
        <taxon>Corynebacterium</taxon>
    </lineage>
</organism>
<feature type="region of interest" description="Disordered" evidence="1">
    <location>
        <begin position="1"/>
        <end position="26"/>
    </location>
</feature>
<feature type="domain" description="SAF" evidence="2">
    <location>
        <begin position="66"/>
        <end position="124"/>
    </location>
</feature>
<feature type="compositionally biased region" description="Basic and acidic residues" evidence="1">
    <location>
        <begin position="7"/>
        <end position="18"/>
    </location>
</feature>
<dbReference type="InterPro" id="IPR013974">
    <property type="entry name" value="SAF"/>
</dbReference>
<evidence type="ECO:0000313" key="6">
    <source>
        <dbReference type="Proteomes" id="UP001070238"/>
    </source>
</evidence>
<dbReference type="RefSeq" id="WP_200259643.1">
    <property type="nucleotide sequence ID" value="NZ_JAENIP020000003.1"/>
</dbReference>
<evidence type="ECO:0000256" key="1">
    <source>
        <dbReference type="SAM" id="MobiDB-lite"/>
    </source>
</evidence>
<dbReference type="EMBL" id="JAPMKX010000003">
    <property type="protein sequence ID" value="MCX7538599.1"/>
    <property type="molecule type" value="Genomic_DNA"/>
</dbReference>
<reference evidence="4" key="2">
    <citation type="submission" date="2022-11" db="EMBL/GenBank/DDBJ databases">
        <title>Corynebacterium sp. isolated from Penguins.</title>
        <authorList>
            <person name="Sedlar K."/>
            <person name="Svec P."/>
        </authorList>
    </citation>
    <scope>NUCLEOTIDE SEQUENCE</scope>
    <source>
        <strain evidence="4">P5875</strain>
    </source>
</reference>
<proteinExistence type="predicted"/>
<keyword evidence="5" id="KW-1185">Reference proteome</keyword>
<evidence type="ECO:0000313" key="4">
    <source>
        <dbReference type="EMBL" id="MCX7538599.1"/>
    </source>
</evidence>
<protein>
    <submittedName>
        <fullName evidence="4">SAF domain-containing protein</fullName>
    </submittedName>
</protein>
<dbReference type="AlphaFoldDB" id="A0A9Q4GPD6"/>
<gene>
    <name evidence="3" type="ORF">JIM95_08475</name>
    <name evidence="4" type="ORF">OS123_08640</name>
</gene>
<name>A0A9Q4GPD6_9CORY</name>
<evidence type="ECO:0000313" key="3">
    <source>
        <dbReference type="EMBL" id="MBK1844610.1"/>
    </source>
</evidence>
<comment type="caution">
    <text evidence="4">The sequence shown here is derived from an EMBL/GenBank/DDBJ whole genome shotgun (WGS) entry which is preliminary data.</text>
</comment>
<accession>A0A9Q4GPD6</accession>
<dbReference type="Proteomes" id="UP000650005">
    <property type="component" value="Unassembled WGS sequence"/>
</dbReference>
<reference evidence="3" key="1">
    <citation type="submission" date="2021-01" db="EMBL/GenBank/DDBJ databases">
        <title>Characterization of Corynebacterium spp. from penguins.</title>
        <authorList>
            <person name="Svec P."/>
        </authorList>
    </citation>
    <scope>NUCLEOTIDE SEQUENCE</scope>
    <source>
        <strain evidence="3">CCM 8835</strain>
    </source>
</reference>
<dbReference type="Proteomes" id="UP001070238">
    <property type="component" value="Unassembled WGS sequence"/>
</dbReference>
<dbReference type="CDD" id="cd11614">
    <property type="entry name" value="SAF_CpaB_FlgA_like"/>
    <property type="match status" value="1"/>
</dbReference>
<dbReference type="EMBL" id="JAENIP010000014">
    <property type="protein sequence ID" value="MBK1844610.1"/>
    <property type="molecule type" value="Genomic_DNA"/>
</dbReference>
<evidence type="ECO:0000259" key="2">
    <source>
        <dbReference type="Pfam" id="PF08666"/>
    </source>
</evidence>
<evidence type="ECO:0000313" key="5">
    <source>
        <dbReference type="Proteomes" id="UP000650005"/>
    </source>
</evidence>
<dbReference type="Pfam" id="PF08666">
    <property type="entry name" value="SAF"/>
    <property type="match status" value="1"/>
</dbReference>